<reference evidence="2" key="1">
    <citation type="submission" date="2022-11" db="UniProtKB">
        <authorList>
            <consortium name="WormBaseParasite"/>
        </authorList>
    </citation>
    <scope>IDENTIFICATION</scope>
</reference>
<protein>
    <submittedName>
        <fullName evidence="2">Uncharacterized protein</fullName>
    </submittedName>
</protein>
<accession>A0A915L2B9</accession>
<dbReference type="AlphaFoldDB" id="A0A915L2B9"/>
<keyword evidence="1" id="KW-1185">Reference proteome</keyword>
<organism evidence="1 2">
    <name type="scientific">Romanomermis culicivorax</name>
    <name type="common">Nematode worm</name>
    <dbReference type="NCBI Taxonomy" id="13658"/>
    <lineage>
        <taxon>Eukaryota</taxon>
        <taxon>Metazoa</taxon>
        <taxon>Ecdysozoa</taxon>
        <taxon>Nematoda</taxon>
        <taxon>Enoplea</taxon>
        <taxon>Dorylaimia</taxon>
        <taxon>Mermithida</taxon>
        <taxon>Mermithoidea</taxon>
        <taxon>Mermithidae</taxon>
        <taxon>Romanomermis</taxon>
    </lineage>
</organism>
<proteinExistence type="predicted"/>
<sequence length="85" mass="9619">MYRPVGELEITGSGSCISDKMMRNMGIGDHHDDGCLGDNQCDSVWHEQFNIRVDMKRKLWGSQCYIVQLIGCSKWCVFMLASSKA</sequence>
<dbReference type="WBParaSite" id="nRc.2.0.1.t44632-RA">
    <property type="protein sequence ID" value="nRc.2.0.1.t44632-RA"/>
    <property type="gene ID" value="nRc.2.0.1.g44632"/>
</dbReference>
<evidence type="ECO:0000313" key="1">
    <source>
        <dbReference type="Proteomes" id="UP000887565"/>
    </source>
</evidence>
<name>A0A915L2B9_ROMCU</name>
<dbReference type="Proteomes" id="UP000887565">
    <property type="component" value="Unplaced"/>
</dbReference>
<evidence type="ECO:0000313" key="2">
    <source>
        <dbReference type="WBParaSite" id="nRc.2.0.1.t44632-RA"/>
    </source>
</evidence>